<dbReference type="Pfam" id="PF06197">
    <property type="entry name" value="DUF998"/>
    <property type="match status" value="1"/>
</dbReference>
<evidence type="ECO:0000256" key="1">
    <source>
        <dbReference type="SAM" id="Phobius"/>
    </source>
</evidence>
<feature type="transmembrane region" description="Helical" evidence="1">
    <location>
        <begin position="115"/>
        <end position="136"/>
    </location>
</feature>
<feature type="transmembrane region" description="Helical" evidence="1">
    <location>
        <begin position="172"/>
        <end position="193"/>
    </location>
</feature>
<protein>
    <recommendedName>
        <fullName evidence="4">DUF998 domain-containing protein</fullName>
    </recommendedName>
</protein>
<feature type="transmembrane region" description="Helical" evidence="1">
    <location>
        <begin position="77"/>
        <end position="95"/>
    </location>
</feature>
<keyword evidence="1" id="KW-0472">Membrane</keyword>
<dbReference type="RefSeq" id="WP_253867844.1">
    <property type="nucleotide sequence ID" value="NZ_BAABHM010000011.1"/>
</dbReference>
<keyword evidence="1" id="KW-1133">Transmembrane helix</keyword>
<name>A0ABP8XDR1_9MICO</name>
<dbReference type="Proteomes" id="UP001500843">
    <property type="component" value="Unassembled WGS sequence"/>
</dbReference>
<feature type="transmembrane region" description="Helical" evidence="1">
    <location>
        <begin position="46"/>
        <end position="65"/>
    </location>
</feature>
<dbReference type="InterPro" id="IPR009339">
    <property type="entry name" value="DUF998"/>
</dbReference>
<evidence type="ECO:0008006" key="4">
    <source>
        <dbReference type="Google" id="ProtNLM"/>
    </source>
</evidence>
<proteinExistence type="predicted"/>
<dbReference type="EMBL" id="BAABHM010000011">
    <property type="protein sequence ID" value="GAA4704114.1"/>
    <property type="molecule type" value="Genomic_DNA"/>
</dbReference>
<keyword evidence="3" id="KW-1185">Reference proteome</keyword>
<comment type="caution">
    <text evidence="2">The sequence shown here is derived from an EMBL/GenBank/DDBJ whole genome shotgun (WGS) entry which is preliminary data.</text>
</comment>
<evidence type="ECO:0000313" key="2">
    <source>
        <dbReference type="EMBL" id="GAA4704114.1"/>
    </source>
</evidence>
<keyword evidence="1" id="KW-0812">Transmembrane</keyword>
<evidence type="ECO:0000313" key="3">
    <source>
        <dbReference type="Proteomes" id="UP001500843"/>
    </source>
</evidence>
<feature type="transmembrane region" description="Helical" evidence="1">
    <location>
        <begin position="148"/>
        <end position="166"/>
    </location>
</feature>
<organism evidence="2 3">
    <name type="scientific">Promicromonospora umidemergens</name>
    <dbReference type="NCBI Taxonomy" id="629679"/>
    <lineage>
        <taxon>Bacteria</taxon>
        <taxon>Bacillati</taxon>
        <taxon>Actinomycetota</taxon>
        <taxon>Actinomycetes</taxon>
        <taxon>Micrococcales</taxon>
        <taxon>Promicromonosporaceae</taxon>
        <taxon>Promicromonospora</taxon>
    </lineage>
</organism>
<reference evidence="3" key="1">
    <citation type="journal article" date="2019" name="Int. J. Syst. Evol. Microbiol.">
        <title>The Global Catalogue of Microorganisms (GCM) 10K type strain sequencing project: providing services to taxonomists for standard genome sequencing and annotation.</title>
        <authorList>
            <consortium name="The Broad Institute Genomics Platform"/>
            <consortium name="The Broad Institute Genome Sequencing Center for Infectious Disease"/>
            <person name="Wu L."/>
            <person name="Ma J."/>
        </authorList>
    </citation>
    <scope>NUCLEOTIDE SEQUENCE [LARGE SCALE GENOMIC DNA]</scope>
    <source>
        <strain evidence="3">JCM 17975</strain>
    </source>
</reference>
<sequence>MPLLVAGALGGVVFAASSLVQAVVREGFDPLRHAVSQLVLGPGGAVQIVTFVVAGVLMILGGIGLRRALHGGRGARAVPVLIMIEGLGFIAAGTFRADPGNGFPPGSEAAFSVTGMVHLACAGIAFIALIAACFVLASRISKQGDRAWAVAGRVSAILFALGFLFANTGMTGGPLALFIGATIAWVWFGLTLISRRRLASS</sequence>
<accession>A0ABP8XDR1</accession>
<gene>
    <name evidence="2" type="ORF">GCM10023198_27130</name>
</gene>